<dbReference type="Proteomes" id="UP000224317">
    <property type="component" value="Unassembled WGS sequence"/>
</dbReference>
<accession>A0A2G3E871</accession>
<organism evidence="1 2">
    <name type="scientific">Pseudobutyrivibrio ruminis</name>
    <dbReference type="NCBI Taxonomy" id="46206"/>
    <lineage>
        <taxon>Bacteria</taxon>
        <taxon>Bacillati</taxon>
        <taxon>Bacillota</taxon>
        <taxon>Clostridia</taxon>
        <taxon>Lachnospirales</taxon>
        <taxon>Lachnospiraceae</taxon>
        <taxon>Pseudobutyrivibrio</taxon>
    </lineage>
</organism>
<gene>
    <name evidence="1" type="ORF">CSX00_11315</name>
</gene>
<dbReference type="EMBL" id="PDYH01000049">
    <property type="protein sequence ID" value="PHU39437.1"/>
    <property type="molecule type" value="Genomic_DNA"/>
</dbReference>
<evidence type="ECO:0000313" key="1">
    <source>
        <dbReference type="EMBL" id="PHU39437.1"/>
    </source>
</evidence>
<proteinExistence type="predicted"/>
<evidence type="ECO:0000313" key="2">
    <source>
        <dbReference type="Proteomes" id="UP000224317"/>
    </source>
</evidence>
<reference evidence="1" key="1">
    <citation type="submission" date="2017-10" db="EMBL/GenBank/DDBJ databases">
        <title>Resolving the taxonomy of Roseburia spp., Eubacterium rectale and Agathobacter spp. through phylogenomic analysis.</title>
        <authorList>
            <person name="Sheridan P.O."/>
            <person name="Walker A.W."/>
            <person name="Duncan S.H."/>
            <person name="Scott K.P."/>
            <person name="Toole P.W.O."/>
            <person name="Luis P."/>
            <person name="Flint H.J."/>
        </authorList>
    </citation>
    <scope>NUCLEOTIDE SEQUENCE [LARGE SCALE GENOMIC DNA]</scope>
    <source>
        <strain evidence="1">JK10</strain>
    </source>
</reference>
<name>A0A2G3E871_9FIRM</name>
<sequence>MKNRLTAIFLIGIMLLAGCGKKEAASADISEIPDVSKVEGSEEESEIDAQDLYERFLNNEVPVTIGKHVQQGEYYTFENYEGEEYTLEELVNCIIADYIGDDDSVEIWLDKIEYAYIDCGADGEPELALHIDTPMSTEGWIEYIIIKEVDGKLKTVYSDVAWSRSYIHINEYGYIYGDGSGGAASHSFNKSFLDGDGKWHFIYSDSTELAWISEEDRVLYGNGGAYELSEDEVAKYSGEYILIDFHFNTPNSGEYYEGDTVCSYGKFAKEDEFLDWEHGYRGYCYCELDDDESIYDEDSPLRKYYGGEDFYTLSEVEEMIADREAEVGLTETIKNGAEAEWKELEINFEPYIASYNSDNFLEIMEYFPIDFSLSRVEGGTETAFSVDKNGSFEGDYNESDYENEITTINEFIGRFTYAKKIDEYSYSLTMSDIDLKYTPDTEGYETLSNGYEAYRIYITPYGLEDSSAVHYILYIPGTPVSALDDRILENMNEYDVEELKMQNVLEEYILFNTEAEEHCVWIGH</sequence>
<dbReference type="AlphaFoldDB" id="A0A2G3E871"/>
<keyword evidence="2" id="KW-1185">Reference proteome</keyword>
<comment type="caution">
    <text evidence="1">The sequence shown here is derived from an EMBL/GenBank/DDBJ whole genome shotgun (WGS) entry which is preliminary data.</text>
</comment>
<dbReference type="PROSITE" id="PS51257">
    <property type="entry name" value="PROKAR_LIPOPROTEIN"/>
    <property type="match status" value="1"/>
</dbReference>
<dbReference type="RefSeq" id="WP_099413768.1">
    <property type="nucleotide sequence ID" value="NZ_PDYH01000049.1"/>
</dbReference>
<protein>
    <submittedName>
        <fullName evidence="1">Uncharacterized protein</fullName>
    </submittedName>
</protein>